<dbReference type="Pfam" id="PF13417">
    <property type="entry name" value="GST_N_3"/>
    <property type="match status" value="1"/>
</dbReference>
<dbReference type="CDD" id="cd00299">
    <property type="entry name" value="GST_C_family"/>
    <property type="match status" value="1"/>
</dbReference>
<dbReference type="Gene3D" id="3.40.30.10">
    <property type="entry name" value="Glutaredoxin"/>
    <property type="match status" value="1"/>
</dbReference>
<proteinExistence type="predicted"/>
<dbReference type="OrthoDB" id="9782992at2"/>
<feature type="domain" description="GST N-terminal" evidence="1">
    <location>
        <begin position="1"/>
        <end position="83"/>
    </location>
</feature>
<protein>
    <submittedName>
        <fullName evidence="3">Glutathione S-transferase domain</fullName>
    </submittedName>
</protein>
<dbReference type="EMBL" id="CP000927">
    <property type="protein sequence ID" value="ABZ72563.1"/>
    <property type="molecule type" value="Genomic_DNA"/>
</dbReference>
<dbReference type="Gene3D" id="1.20.1050.10">
    <property type="match status" value="1"/>
</dbReference>
<dbReference type="eggNOG" id="COG0625">
    <property type="taxonomic scope" value="Bacteria"/>
</dbReference>
<dbReference type="CDD" id="cd00570">
    <property type="entry name" value="GST_N_family"/>
    <property type="match status" value="1"/>
</dbReference>
<dbReference type="AlphaFoldDB" id="B0T5Y2"/>
<dbReference type="InterPro" id="IPR036249">
    <property type="entry name" value="Thioredoxin-like_sf"/>
</dbReference>
<evidence type="ECO:0000259" key="1">
    <source>
        <dbReference type="PROSITE" id="PS50404"/>
    </source>
</evidence>
<dbReference type="InterPro" id="IPR010987">
    <property type="entry name" value="Glutathione-S-Trfase_C-like"/>
</dbReference>
<keyword evidence="3" id="KW-0808">Transferase</keyword>
<dbReference type="HOGENOM" id="CLU_011226_5_3_5"/>
<gene>
    <name evidence="3" type="ordered locus">Caul_3436</name>
</gene>
<dbReference type="PANTHER" id="PTHR44051">
    <property type="entry name" value="GLUTATHIONE S-TRANSFERASE-RELATED"/>
    <property type="match status" value="1"/>
</dbReference>
<dbReference type="GO" id="GO:0016740">
    <property type="term" value="F:transferase activity"/>
    <property type="evidence" value="ECO:0007669"/>
    <property type="project" value="UniProtKB-KW"/>
</dbReference>
<sequence length="215" mass="23599">MSLTLHMHPLASYCWKVLIALYENDTPFEARLVDLGDPAAAAAFKALWPTGKMPLLQDAARDRVVPETSIIIEYLQAAYPGPVRFIPDDPDAALRVRLLDRLFDLYVMTPMQAIVGDRIRPADAKDPYGVASARSQLAMAYGLIEAELAGRTWAAGEAFSLADCAAAPALFYADKVAPLTDAHPNVSAYLDRLLARPSFARVLREAEPYFAMFPT</sequence>
<accession>B0T5Y2</accession>
<dbReference type="STRING" id="366602.Caul_3436"/>
<organism evidence="3">
    <name type="scientific">Caulobacter sp. (strain K31)</name>
    <dbReference type="NCBI Taxonomy" id="366602"/>
    <lineage>
        <taxon>Bacteria</taxon>
        <taxon>Pseudomonadati</taxon>
        <taxon>Pseudomonadota</taxon>
        <taxon>Alphaproteobacteria</taxon>
        <taxon>Caulobacterales</taxon>
        <taxon>Caulobacteraceae</taxon>
        <taxon>Caulobacter</taxon>
    </lineage>
</organism>
<dbReference type="SFLD" id="SFLDS00019">
    <property type="entry name" value="Glutathione_Transferase_(cytos"/>
    <property type="match status" value="1"/>
</dbReference>
<dbReference type="PROSITE" id="PS50405">
    <property type="entry name" value="GST_CTER"/>
    <property type="match status" value="1"/>
</dbReference>
<dbReference type="PANTHER" id="PTHR44051:SF8">
    <property type="entry name" value="GLUTATHIONE S-TRANSFERASE GSTA"/>
    <property type="match status" value="1"/>
</dbReference>
<reference evidence="3" key="1">
    <citation type="submission" date="2008-01" db="EMBL/GenBank/DDBJ databases">
        <title>Complete sequence of chromosome of Caulobacter sp. K31.</title>
        <authorList>
            <consortium name="US DOE Joint Genome Institute"/>
            <person name="Copeland A."/>
            <person name="Lucas S."/>
            <person name="Lapidus A."/>
            <person name="Barry K."/>
            <person name="Glavina del Rio T."/>
            <person name="Dalin E."/>
            <person name="Tice H."/>
            <person name="Pitluck S."/>
            <person name="Bruce D."/>
            <person name="Goodwin L."/>
            <person name="Thompson L.S."/>
            <person name="Brettin T."/>
            <person name="Detter J.C."/>
            <person name="Han C."/>
            <person name="Schmutz J."/>
            <person name="Larimer F."/>
            <person name="Land M."/>
            <person name="Hauser L."/>
            <person name="Kyrpides N."/>
            <person name="Kim E."/>
            <person name="Stephens C."/>
            <person name="Richardson P."/>
        </authorList>
    </citation>
    <scope>NUCLEOTIDE SEQUENCE [LARGE SCALE GENOMIC DNA]</scope>
    <source>
        <strain evidence="3">K31</strain>
    </source>
</reference>
<feature type="domain" description="GST C-terminal" evidence="2">
    <location>
        <begin position="88"/>
        <end position="210"/>
    </location>
</feature>
<dbReference type="Pfam" id="PF00043">
    <property type="entry name" value="GST_C"/>
    <property type="match status" value="1"/>
</dbReference>
<dbReference type="InterPro" id="IPR004046">
    <property type="entry name" value="GST_C"/>
</dbReference>
<evidence type="ECO:0000259" key="2">
    <source>
        <dbReference type="PROSITE" id="PS50405"/>
    </source>
</evidence>
<dbReference type="SUPFAM" id="SSF47616">
    <property type="entry name" value="GST C-terminal domain-like"/>
    <property type="match status" value="1"/>
</dbReference>
<dbReference type="InterPro" id="IPR036282">
    <property type="entry name" value="Glutathione-S-Trfase_C_sf"/>
</dbReference>
<dbReference type="PROSITE" id="PS50404">
    <property type="entry name" value="GST_NTER"/>
    <property type="match status" value="1"/>
</dbReference>
<dbReference type="SFLD" id="SFLDG00358">
    <property type="entry name" value="Main_(cytGST)"/>
    <property type="match status" value="1"/>
</dbReference>
<evidence type="ECO:0000313" key="3">
    <source>
        <dbReference type="EMBL" id="ABZ72563.1"/>
    </source>
</evidence>
<dbReference type="InterPro" id="IPR004045">
    <property type="entry name" value="Glutathione_S-Trfase_N"/>
</dbReference>
<dbReference type="KEGG" id="cak:Caul_3436"/>
<name>B0T5Y2_CAUSK</name>
<dbReference type="SUPFAM" id="SSF52833">
    <property type="entry name" value="Thioredoxin-like"/>
    <property type="match status" value="1"/>
</dbReference>
<dbReference type="InterPro" id="IPR040079">
    <property type="entry name" value="Glutathione_S-Trfase"/>
</dbReference>